<proteinExistence type="predicted"/>
<sequence>MSDRLTTWIVAVMLIIFNTLQILDAVNCIQCNIKVKGANNNCDDPRNVTDCEACLKTYTKIVNHESWLNERSSEYYSKLCIRKTATSKIRDAGCYKQTNNGGYTEQCYCYTNGCNSADNRVLHKGVLAIALTGVPLLKYFIG</sequence>
<feature type="chain" id="PRO_5043012725" description="Protein sleepless" evidence="1">
    <location>
        <begin position="26"/>
        <end position="142"/>
    </location>
</feature>
<keyword evidence="3" id="KW-1185">Reference proteome</keyword>
<reference evidence="2 3" key="1">
    <citation type="submission" date="2024-01" db="EMBL/GenBank/DDBJ databases">
        <title>The genome of the rayed Mediterranean limpet Patella caerulea (Linnaeus, 1758).</title>
        <authorList>
            <person name="Anh-Thu Weber A."/>
            <person name="Halstead-Nussloch G."/>
        </authorList>
    </citation>
    <scope>NUCLEOTIDE SEQUENCE [LARGE SCALE GENOMIC DNA]</scope>
    <source>
        <strain evidence="2">AATW-2023a</strain>
        <tissue evidence="2">Whole specimen</tissue>
    </source>
</reference>
<gene>
    <name evidence="2" type="ORF">SNE40_002730</name>
</gene>
<evidence type="ECO:0000256" key="1">
    <source>
        <dbReference type="SAM" id="SignalP"/>
    </source>
</evidence>
<dbReference type="AlphaFoldDB" id="A0AAN8KGI6"/>
<keyword evidence="1" id="KW-0732">Signal</keyword>
<organism evidence="2 3">
    <name type="scientific">Patella caerulea</name>
    <name type="common">Rayed Mediterranean limpet</name>
    <dbReference type="NCBI Taxonomy" id="87958"/>
    <lineage>
        <taxon>Eukaryota</taxon>
        <taxon>Metazoa</taxon>
        <taxon>Spiralia</taxon>
        <taxon>Lophotrochozoa</taxon>
        <taxon>Mollusca</taxon>
        <taxon>Gastropoda</taxon>
        <taxon>Patellogastropoda</taxon>
        <taxon>Patelloidea</taxon>
        <taxon>Patellidae</taxon>
        <taxon>Patella</taxon>
    </lineage>
</organism>
<evidence type="ECO:0008006" key="4">
    <source>
        <dbReference type="Google" id="ProtNLM"/>
    </source>
</evidence>
<dbReference type="Proteomes" id="UP001347796">
    <property type="component" value="Unassembled WGS sequence"/>
</dbReference>
<evidence type="ECO:0000313" key="3">
    <source>
        <dbReference type="Proteomes" id="UP001347796"/>
    </source>
</evidence>
<feature type="signal peptide" evidence="1">
    <location>
        <begin position="1"/>
        <end position="25"/>
    </location>
</feature>
<protein>
    <recommendedName>
        <fullName evidence="4">Protein sleepless</fullName>
    </recommendedName>
</protein>
<evidence type="ECO:0000313" key="2">
    <source>
        <dbReference type="EMBL" id="KAK6190975.1"/>
    </source>
</evidence>
<comment type="caution">
    <text evidence="2">The sequence shown here is derived from an EMBL/GenBank/DDBJ whole genome shotgun (WGS) entry which is preliminary data.</text>
</comment>
<accession>A0AAN8KGI6</accession>
<dbReference type="EMBL" id="JAZGQO010000002">
    <property type="protein sequence ID" value="KAK6190975.1"/>
    <property type="molecule type" value="Genomic_DNA"/>
</dbReference>
<name>A0AAN8KGI6_PATCE</name>